<organism evidence="1 2">
    <name type="scientific">Halodesulfovibrio marinisediminis DSM 17456</name>
    <dbReference type="NCBI Taxonomy" id="1121457"/>
    <lineage>
        <taxon>Bacteria</taxon>
        <taxon>Pseudomonadati</taxon>
        <taxon>Thermodesulfobacteriota</taxon>
        <taxon>Desulfovibrionia</taxon>
        <taxon>Desulfovibrionales</taxon>
        <taxon>Desulfovibrionaceae</taxon>
        <taxon>Halodesulfovibrio</taxon>
    </lineage>
</organism>
<reference evidence="2" key="1">
    <citation type="submission" date="2016-11" db="EMBL/GenBank/DDBJ databases">
        <authorList>
            <person name="Varghese N."/>
            <person name="Submissions S."/>
        </authorList>
    </citation>
    <scope>NUCLEOTIDE SEQUENCE [LARGE SCALE GENOMIC DNA]</scope>
    <source>
        <strain evidence="2">DSM 17456</strain>
    </source>
</reference>
<evidence type="ECO:0000313" key="2">
    <source>
        <dbReference type="Proteomes" id="UP000184694"/>
    </source>
</evidence>
<proteinExistence type="predicted"/>
<keyword evidence="2" id="KW-1185">Reference proteome</keyword>
<dbReference type="Proteomes" id="UP000184694">
    <property type="component" value="Unassembled WGS sequence"/>
</dbReference>
<evidence type="ECO:0000313" key="1">
    <source>
        <dbReference type="EMBL" id="SIO35668.1"/>
    </source>
</evidence>
<dbReference type="STRING" id="1121457.SAMN02745161_2948"/>
<sequence length="101" mass="11512">MSGYSFHVPERTRCTVCGRNFSRPWRMACVGISICPECNLPRTGSGYQPMVQIEVGEHQRLLQLYYAEFNHHASPTNDSDHAVLRAIERCNTFYNGGRSCQ</sequence>
<dbReference type="EMBL" id="FSRG01000007">
    <property type="protein sequence ID" value="SIO35668.1"/>
    <property type="molecule type" value="Genomic_DNA"/>
</dbReference>
<name>A0A1N6IUL7_9BACT</name>
<dbReference type="RefSeq" id="WP_139296866.1">
    <property type="nucleotide sequence ID" value="NZ_FSRG01000007.1"/>
</dbReference>
<accession>A0A1N6IUL7</accession>
<dbReference type="AlphaFoldDB" id="A0A1N6IUL7"/>
<dbReference type="OrthoDB" id="5458061at2"/>
<gene>
    <name evidence="1" type="ORF">SAMN02745161_2948</name>
</gene>
<protein>
    <submittedName>
        <fullName evidence="1">Uncharacterized protein</fullName>
    </submittedName>
</protein>